<protein>
    <submittedName>
        <fullName evidence="2">RIKEN cDNA A730071L15Rik gene</fullName>
    </submittedName>
</protein>
<accession>A0A8C2N009</accession>
<feature type="region of interest" description="Disordered" evidence="1">
    <location>
        <begin position="1"/>
        <end position="27"/>
    </location>
</feature>
<proteinExistence type="predicted"/>
<sequence>ARAESPGHCPRAAGCPAGPGHKAQQPRAPWLRCPRDANTVGTASHWPIGHFRRRGTSGPRLLLLVVTYCPPCCPAVSPPPRYLPNRDWHVLSMGTTCKSSHSCGAEGAYQPCLKRAEAL</sequence>
<dbReference type="AlphaFoldDB" id="A0A8C2N009"/>
<organism evidence="2 3">
    <name type="scientific">Cricetulus griseus</name>
    <name type="common">Chinese hamster</name>
    <name type="synonym">Cricetulus barabensis griseus</name>
    <dbReference type="NCBI Taxonomy" id="10029"/>
    <lineage>
        <taxon>Eukaryota</taxon>
        <taxon>Metazoa</taxon>
        <taxon>Chordata</taxon>
        <taxon>Craniata</taxon>
        <taxon>Vertebrata</taxon>
        <taxon>Euteleostomi</taxon>
        <taxon>Mammalia</taxon>
        <taxon>Eutheria</taxon>
        <taxon>Euarchontoglires</taxon>
        <taxon>Glires</taxon>
        <taxon>Rodentia</taxon>
        <taxon>Myomorpha</taxon>
        <taxon>Muroidea</taxon>
        <taxon>Cricetidae</taxon>
        <taxon>Cricetinae</taxon>
        <taxon>Cricetulus</taxon>
    </lineage>
</organism>
<dbReference type="Proteomes" id="UP000694386">
    <property type="component" value="Unplaced"/>
</dbReference>
<evidence type="ECO:0000313" key="3">
    <source>
        <dbReference type="Proteomes" id="UP000694386"/>
    </source>
</evidence>
<dbReference type="Ensembl" id="ENSCGRT00001030342.1">
    <property type="protein sequence ID" value="ENSCGRP00001026096.1"/>
    <property type="gene ID" value="ENSCGRG00001023520.1"/>
</dbReference>
<evidence type="ECO:0000313" key="2">
    <source>
        <dbReference type="Ensembl" id="ENSCGRP00001026096.1"/>
    </source>
</evidence>
<reference evidence="2" key="2">
    <citation type="submission" date="2025-09" db="UniProtKB">
        <authorList>
            <consortium name="Ensembl"/>
        </authorList>
    </citation>
    <scope>IDENTIFICATION</scope>
</reference>
<reference evidence="2" key="1">
    <citation type="submission" date="2025-08" db="UniProtKB">
        <authorList>
            <consortium name="Ensembl"/>
        </authorList>
    </citation>
    <scope>IDENTIFICATION</scope>
</reference>
<evidence type="ECO:0000256" key="1">
    <source>
        <dbReference type="SAM" id="MobiDB-lite"/>
    </source>
</evidence>
<name>A0A8C2N009_CRIGR</name>
<dbReference type="OMA" id="CPRDANT"/>